<dbReference type="Pfam" id="PF13676">
    <property type="entry name" value="TIR_2"/>
    <property type="match status" value="1"/>
</dbReference>
<dbReference type="CDD" id="cd00060">
    <property type="entry name" value="FHA"/>
    <property type="match status" value="1"/>
</dbReference>
<dbReference type="Pfam" id="PF00990">
    <property type="entry name" value="GGDEF"/>
    <property type="match status" value="1"/>
</dbReference>
<dbReference type="GO" id="GO:0007165">
    <property type="term" value="P:signal transduction"/>
    <property type="evidence" value="ECO:0007669"/>
    <property type="project" value="InterPro"/>
</dbReference>
<feature type="region of interest" description="Disordered" evidence="7">
    <location>
        <begin position="516"/>
        <end position="548"/>
    </location>
</feature>
<protein>
    <submittedName>
        <fullName evidence="12">Uncharacterized protein</fullName>
    </submittedName>
</protein>
<sequence>MMGMLMRSRSAADLSPVKGAPVEVFFSYADKDTALFEELIAHVALLQRRGDIVGWHARRIGPGEDWASVIDERLRTAHLILLLVSADFLASDYCYGIEMTCALEQQRSGEAKVIPILLRPCDVHLAPFADLACLPRDGKPVTSWSNRDEAWKEVACGIRAAVDALSNAASTPVSGALQGSPKPTVTPRSTRPVPLYPDKATQALCEWIEEARARRRKLHEVGADATEVDGEIRELRRKLREGGQLRAGDALDDGRYLLVRRLGRGGFASVWEAHDEQRRARVAIKVLHGELASDVIRRERFFRGARIMAELADEGIVGVLDPYAEEGGFHYFVMALAAGGDLRQAVLSARVTCDALLDIIARAGGALARAHQRGLIHRDVKPANILLTASGAPLLTDFDLVGGADTTGGTRTGAIGSWIYAAPELMHRPQDADPRADVYGLGMTAIFGLHGAELPMDVLRGAESIIDGLPCNTAVKATLRRAVDWSPAARFADAAAFCAELQRARELASHIVTDCTSSPAEATSPPVSVRSPVLRADPTSTHQPSGDDSLVVIRHPYTFRDGQRWTLGQELTRIGRGRGVDLDLEDNSISRKQCCIERRGDRWFLRDLGSANGTWVNESLLEKDAESELFAGDRIRLGHHVLLRFFGGKSAARDRSRTLFDSGPVDELTGVASRARVLDALADVMAVSARHDSHMSALAIHVDQMDRIDDDESDPVGDSVLRNLALLLESTLGPGEHVGRLGGEAFLIVLPDGHTDQVNRIYSAVRAHEWHVDGQRLRVTVSIGRADNPGWCNWREKSAACLIGDAQSYARCAQLHGGNFDFMGVDTNLSFSVSTPDELINAGFPKGDFDGSLSVFGIGDEHAVMQLDKATMALWEGQLFRLVHGSRPGRQCVAKGEGIFKGHVFRVLPAAAHEVRQIVGELREEWATFPVPLLHQRSLVRSLRVATLGPEEVREYGDRSFDVLLERVRSRSAP</sequence>
<evidence type="ECO:0000256" key="5">
    <source>
        <dbReference type="ARBA" id="ARBA00022840"/>
    </source>
</evidence>
<dbReference type="CDD" id="cd14014">
    <property type="entry name" value="STKc_PknB_like"/>
    <property type="match status" value="1"/>
</dbReference>
<dbReference type="AlphaFoldDB" id="A0A150TSE6"/>
<keyword evidence="3 6" id="KW-0547">Nucleotide-binding</keyword>
<feature type="binding site" evidence="6">
    <location>
        <position position="285"/>
    </location>
    <ligand>
        <name>ATP</name>
        <dbReference type="ChEBI" id="CHEBI:30616"/>
    </ligand>
</feature>
<dbReference type="InterPro" id="IPR035897">
    <property type="entry name" value="Toll_tir_struct_dom_sf"/>
</dbReference>
<dbReference type="InterPro" id="IPR000253">
    <property type="entry name" value="FHA_dom"/>
</dbReference>
<dbReference type="SMART" id="SM00267">
    <property type="entry name" value="GGDEF"/>
    <property type="match status" value="1"/>
</dbReference>
<dbReference type="InterPro" id="IPR043128">
    <property type="entry name" value="Rev_trsase/Diguanyl_cyclase"/>
</dbReference>
<evidence type="ECO:0000256" key="6">
    <source>
        <dbReference type="PROSITE-ProRule" id="PRU10141"/>
    </source>
</evidence>
<dbReference type="InterPro" id="IPR011009">
    <property type="entry name" value="Kinase-like_dom_sf"/>
</dbReference>
<organism evidence="12 13">
    <name type="scientific">Sorangium cellulosum</name>
    <name type="common">Polyangium cellulosum</name>
    <dbReference type="NCBI Taxonomy" id="56"/>
    <lineage>
        <taxon>Bacteria</taxon>
        <taxon>Pseudomonadati</taxon>
        <taxon>Myxococcota</taxon>
        <taxon>Polyangia</taxon>
        <taxon>Polyangiales</taxon>
        <taxon>Polyangiaceae</taxon>
        <taxon>Sorangium</taxon>
    </lineage>
</organism>
<dbReference type="SUPFAM" id="SSF56112">
    <property type="entry name" value="Protein kinase-like (PK-like)"/>
    <property type="match status" value="1"/>
</dbReference>
<keyword evidence="2" id="KW-0808">Transferase</keyword>
<feature type="domain" description="TIR" evidence="10">
    <location>
        <begin position="20"/>
        <end position="169"/>
    </location>
</feature>
<dbReference type="SMART" id="SM00240">
    <property type="entry name" value="FHA"/>
    <property type="match status" value="1"/>
</dbReference>
<evidence type="ECO:0000259" key="10">
    <source>
        <dbReference type="PROSITE" id="PS50104"/>
    </source>
</evidence>
<dbReference type="Gene3D" id="2.60.200.20">
    <property type="match status" value="1"/>
</dbReference>
<dbReference type="PROSITE" id="PS00108">
    <property type="entry name" value="PROTEIN_KINASE_ST"/>
    <property type="match status" value="1"/>
</dbReference>
<evidence type="ECO:0000256" key="3">
    <source>
        <dbReference type="ARBA" id="ARBA00022741"/>
    </source>
</evidence>
<dbReference type="GO" id="GO:0004674">
    <property type="term" value="F:protein serine/threonine kinase activity"/>
    <property type="evidence" value="ECO:0007669"/>
    <property type="project" value="TreeGrafter"/>
</dbReference>
<dbReference type="GO" id="GO:0016020">
    <property type="term" value="C:membrane"/>
    <property type="evidence" value="ECO:0007669"/>
    <property type="project" value="UniProtKB-SubCell"/>
</dbReference>
<feature type="domain" description="Protein kinase" evidence="9">
    <location>
        <begin position="256"/>
        <end position="513"/>
    </location>
</feature>
<dbReference type="Gene3D" id="1.10.510.10">
    <property type="entry name" value="Transferase(Phosphotransferase) domain 1"/>
    <property type="match status" value="1"/>
</dbReference>
<dbReference type="PROSITE" id="PS50887">
    <property type="entry name" value="GGDEF"/>
    <property type="match status" value="1"/>
</dbReference>
<keyword evidence="4" id="KW-0418">Kinase</keyword>
<dbReference type="SMART" id="SM00220">
    <property type="entry name" value="S_TKc"/>
    <property type="match status" value="1"/>
</dbReference>
<dbReference type="Gene3D" id="3.40.50.10140">
    <property type="entry name" value="Toll/interleukin-1 receptor homology (TIR) domain"/>
    <property type="match status" value="1"/>
</dbReference>
<dbReference type="InterPro" id="IPR000160">
    <property type="entry name" value="GGDEF_dom"/>
</dbReference>
<accession>A0A150TSE6</accession>
<evidence type="ECO:0000259" key="8">
    <source>
        <dbReference type="PROSITE" id="PS50006"/>
    </source>
</evidence>
<feature type="domain" description="FHA" evidence="8">
    <location>
        <begin position="572"/>
        <end position="621"/>
    </location>
</feature>
<dbReference type="PROSITE" id="PS50006">
    <property type="entry name" value="FHA_DOMAIN"/>
    <property type="match status" value="1"/>
</dbReference>
<name>A0A150TSE6_SORCE</name>
<dbReference type="PANTHER" id="PTHR43289">
    <property type="entry name" value="MITOGEN-ACTIVATED PROTEIN KINASE KINASE KINASE 20-RELATED"/>
    <property type="match status" value="1"/>
</dbReference>
<dbReference type="Gene3D" id="3.30.200.20">
    <property type="entry name" value="Phosphorylase Kinase, domain 1"/>
    <property type="match status" value="1"/>
</dbReference>
<dbReference type="InterPro" id="IPR000719">
    <property type="entry name" value="Prot_kinase_dom"/>
</dbReference>
<dbReference type="Proteomes" id="UP000075502">
    <property type="component" value="Unassembled WGS sequence"/>
</dbReference>
<dbReference type="PROSITE" id="PS50011">
    <property type="entry name" value="PROTEIN_KINASE_DOM"/>
    <property type="match status" value="1"/>
</dbReference>
<dbReference type="InterPro" id="IPR000157">
    <property type="entry name" value="TIR_dom"/>
</dbReference>
<evidence type="ECO:0000256" key="1">
    <source>
        <dbReference type="ARBA" id="ARBA00004167"/>
    </source>
</evidence>
<feature type="compositionally biased region" description="Low complexity" evidence="7">
    <location>
        <begin position="180"/>
        <end position="193"/>
    </location>
</feature>
<dbReference type="PROSITE" id="PS00107">
    <property type="entry name" value="PROTEIN_KINASE_ATP"/>
    <property type="match status" value="1"/>
</dbReference>
<dbReference type="PANTHER" id="PTHR43289:SF6">
    <property type="entry name" value="SERINE_THREONINE-PROTEIN KINASE NEKL-3"/>
    <property type="match status" value="1"/>
</dbReference>
<dbReference type="CDD" id="cd01949">
    <property type="entry name" value="GGDEF"/>
    <property type="match status" value="1"/>
</dbReference>
<dbReference type="SUPFAM" id="SSF49879">
    <property type="entry name" value="SMAD/FHA domain"/>
    <property type="match status" value="1"/>
</dbReference>
<dbReference type="InterPro" id="IPR008271">
    <property type="entry name" value="Ser/Thr_kinase_AS"/>
</dbReference>
<dbReference type="NCBIfam" id="TIGR00254">
    <property type="entry name" value="GGDEF"/>
    <property type="match status" value="1"/>
</dbReference>
<dbReference type="InterPro" id="IPR017441">
    <property type="entry name" value="Protein_kinase_ATP_BS"/>
</dbReference>
<comment type="subcellular location">
    <subcellularLocation>
        <location evidence="1">Membrane</location>
        <topology evidence="1">Single-pass membrane protein</topology>
    </subcellularLocation>
</comment>
<dbReference type="PROSITE" id="PS50104">
    <property type="entry name" value="TIR"/>
    <property type="match status" value="1"/>
</dbReference>
<dbReference type="SUPFAM" id="SSF55073">
    <property type="entry name" value="Nucleotide cyclase"/>
    <property type="match status" value="1"/>
</dbReference>
<dbReference type="Pfam" id="PF00069">
    <property type="entry name" value="Pkinase"/>
    <property type="match status" value="1"/>
</dbReference>
<evidence type="ECO:0000256" key="2">
    <source>
        <dbReference type="ARBA" id="ARBA00022679"/>
    </source>
</evidence>
<dbReference type="GO" id="GO:0005524">
    <property type="term" value="F:ATP binding"/>
    <property type="evidence" value="ECO:0007669"/>
    <property type="project" value="UniProtKB-UniRule"/>
</dbReference>
<dbReference type="SUPFAM" id="SSF52200">
    <property type="entry name" value="Toll/Interleukin receptor TIR domain"/>
    <property type="match status" value="1"/>
</dbReference>
<proteinExistence type="predicted"/>
<dbReference type="Pfam" id="PF00498">
    <property type="entry name" value="FHA"/>
    <property type="match status" value="1"/>
</dbReference>
<dbReference type="EMBL" id="JEME01001319">
    <property type="protein sequence ID" value="KYG07497.1"/>
    <property type="molecule type" value="Genomic_DNA"/>
</dbReference>
<comment type="caution">
    <text evidence="12">The sequence shown here is derived from an EMBL/GenBank/DDBJ whole genome shotgun (WGS) entry which is preliminary data.</text>
</comment>
<dbReference type="InterPro" id="IPR008984">
    <property type="entry name" value="SMAD_FHA_dom_sf"/>
</dbReference>
<feature type="domain" description="GGDEF" evidence="11">
    <location>
        <begin position="693"/>
        <end position="826"/>
    </location>
</feature>
<evidence type="ECO:0000259" key="9">
    <source>
        <dbReference type="PROSITE" id="PS50011"/>
    </source>
</evidence>
<evidence type="ECO:0000259" key="11">
    <source>
        <dbReference type="PROSITE" id="PS50887"/>
    </source>
</evidence>
<evidence type="ECO:0000313" key="13">
    <source>
        <dbReference type="Proteomes" id="UP000075502"/>
    </source>
</evidence>
<evidence type="ECO:0000256" key="4">
    <source>
        <dbReference type="ARBA" id="ARBA00022777"/>
    </source>
</evidence>
<gene>
    <name evidence="12" type="ORF">BE21_29150</name>
</gene>
<feature type="region of interest" description="Disordered" evidence="7">
    <location>
        <begin position="171"/>
        <end position="193"/>
    </location>
</feature>
<dbReference type="InterPro" id="IPR029787">
    <property type="entry name" value="Nucleotide_cyclase"/>
</dbReference>
<dbReference type="SMART" id="SM00255">
    <property type="entry name" value="TIR"/>
    <property type="match status" value="1"/>
</dbReference>
<evidence type="ECO:0000256" key="7">
    <source>
        <dbReference type="SAM" id="MobiDB-lite"/>
    </source>
</evidence>
<dbReference type="Gene3D" id="3.30.70.270">
    <property type="match status" value="1"/>
</dbReference>
<keyword evidence="5 6" id="KW-0067">ATP-binding</keyword>
<reference evidence="12 13" key="1">
    <citation type="submission" date="2014-02" db="EMBL/GenBank/DDBJ databases">
        <title>The small core and large imbalanced accessory genome model reveals a collaborative survival strategy of Sorangium cellulosum strains in nature.</title>
        <authorList>
            <person name="Han K."/>
            <person name="Peng R."/>
            <person name="Blom J."/>
            <person name="Li Y.-Z."/>
        </authorList>
    </citation>
    <scope>NUCLEOTIDE SEQUENCE [LARGE SCALE GENOMIC DNA]</scope>
    <source>
        <strain evidence="12 13">So0007-03</strain>
    </source>
</reference>
<evidence type="ECO:0000313" key="12">
    <source>
        <dbReference type="EMBL" id="KYG07497.1"/>
    </source>
</evidence>